<evidence type="ECO:0000256" key="1">
    <source>
        <dbReference type="SAM" id="MobiDB-lite"/>
    </source>
</evidence>
<gene>
    <name evidence="2" type="ORF">ATEG_08364</name>
</gene>
<name>Q0CD70_ASPTN</name>
<dbReference type="RefSeq" id="XP_001216985.1">
    <property type="nucleotide sequence ID" value="XM_001216985.1"/>
</dbReference>
<dbReference type="EMBL" id="CH476605">
    <property type="protein sequence ID" value="EAU31537.1"/>
    <property type="molecule type" value="Genomic_DNA"/>
</dbReference>
<dbReference type="VEuPathDB" id="FungiDB:ATEG_08364"/>
<reference evidence="3" key="1">
    <citation type="submission" date="2005-09" db="EMBL/GenBank/DDBJ databases">
        <title>Annotation of the Aspergillus terreus NIH2624 genome.</title>
        <authorList>
            <person name="Birren B.W."/>
            <person name="Lander E.S."/>
            <person name="Galagan J.E."/>
            <person name="Nusbaum C."/>
            <person name="Devon K."/>
            <person name="Henn M."/>
            <person name="Ma L.-J."/>
            <person name="Jaffe D.B."/>
            <person name="Butler J."/>
            <person name="Alvarez P."/>
            <person name="Gnerre S."/>
            <person name="Grabherr M."/>
            <person name="Kleber M."/>
            <person name="Mauceli E.W."/>
            <person name="Brockman W."/>
            <person name="Rounsley S."/>
            <person name="Young S.K."/>
            <person name="LaButti K."/>
            <person name="Pushparaj V."/>
            <person name="DeCaprio D."/>
            <person name="Crawford M."/>
            <person name="Koehrsen M."/>
            <person name="Engels R."/>
            <person name="Montgomery P."/>
            <person name="Pearson M."/>
            <person name="Howarth C."/>
            <person name="Larson L."/>
            <person name="Luoma S."/>
            <person name="White J."/>
            <person name="Alvarado L."/>
            <person name="Kodira C.D."/>
            <person name="Zeng Q."/>
            <person name="Oleary S."/>
            <person name="Yandava C."/>
            <person name="Denning D.W."/>
            <person name="Nierman W.C."/>
            <person name="Milne T."/>
            <person name="Madden K."/>
        </authorList>
    </citation>
    <scope>NUCLEOTIDE SEQUENCE [LARGE SCALE GENOMIC DNA]</scope>
    <source>
        <strain evidence="3">NIH 2624 / FGSC A1156</strain>
    </source>
</reference>
<protein>
    <submittedName>
        <fullName evidence="2">Uncharacterized protein</fullName>
    </submittedName>
</protein>
<accession>Q0CD70</accession>
<evidence type="ECO:0000313" key="3">
    <source>
        <dbReference type="Proteomes" id="UP000007963"/>
    </source>
</evidence>
<dbReference type="Proteomes" id="UP000007963">
    <property type="component" value="Unassembled WGS sequence"/>
</dbReference>
<feature type="region of interest" description="Disordered" evidence="1">
    <location>
        <begin position="79"/>
        <end position="118"/>
    </location>
</feature>
<dbReference type="GeneID" id="4353289"/>
<dbReference type="HOGENOM" id="CLU_1618657_0_0_1"/>
<organism evidence="2 3">
    <name type="scientific">Aspergillus terreus (strain NIH 2624 / FGSC A1156)</name>
    <dbReference type="NCBI Taxonomy" id="341663"/>
    <lineage>
        <taxon>Eukaryota</taxon>
        <taxon>Fungi</taxon>
        <taxon>Dikarya</taxon>
        <taxon>Ascomycota</taxon>
        <taxon>Pezizomycotina</taxon>
        <taxon>Eurotiomycetes</taxon>
        <taxon>Eurotiomycetidae</taxon>
        <taxon>Eurotiales</taxon>
        <taxon>Aspergillaceae</taxon>
        <taxon>Aspergillus</taxon>
        <taxon>Aspergillus subgen. Circumdati</taxon>
    </lineage>
</organism>
<dbReference type="AlphaFoldDB" id="Q0CD70"/>
<sequence>MYNNESNNVQASISQEGWVNGVCLVHRKRRISEPLTGCLHYVLRPRSCPSSASLCLAYANNAGRRHRIMKRPAFPSRKAIHGRRSYSQPTPPELRNTRAGGRAEQRCSPGPPVPPSCPARTNGVTGFAGGLGIRIIVRLATWSGGIPVGEHPPGSILETGEMNP</sequence>
<evidence type="ECO:0000313" key="2">
    <source>
        <dbReference type="EMBL" id="EAU31537.1"/>
    </source>
</evidence>
<proteinExistence type="predicted"/>